<evidence type="ECO:0000256" key="5">
    <source>
        <dbReference type="ARBA" id="ARBA00005458"/>
    </source>
</evidence>
<sequence>MEELVREKFPIQPNFAFAYGSGVFDQIETKENKSMSQKDRPMVDYIFAVDDPVAWHKANLETNGDHYSAIQYAGADFIANIQENFGASIYFNTLVDVPEYNQKIKYGVISTSSLCRDLETWDTLYVSGRLHKPVRVIISPDTGKSEEATRLNTGLHNNLTRALNASLFLLPETFTKFELFETIVGLSYTGDMRVGIAENPRKVQNIVRGSFDNLESLYKEVNPQLLNASDTDTGKLHQDMSETARLQLLQSLPERFHQHDPGTLDREVLIRQLRQTIARSSKSQTIKGFLTAGWKKSAVYALQKLRKALR</sequence>
<evidence type="ECO:0000256" key="3">
    <source>
        <dbReference type="ARBA" id="ARBA00005119"/>
    </source>
</evidence>
<evidence type="ECO:0000256" key="6">
    <source>
        <dbReference type="ARBA" id="ARBA00012487"/>
    </source>
</evidence>
<keyword evidence="11" id="KW-0999">Mitochondrion inner membrane</keyword>
<dbReference type="Pfam" id="PF09139">
    <property type="entry name" value="Tam41_Mmp37"/>
    <property type="match status" value="2"/>
</dbReference>
<dbReference type="PIRSF" id="PIRSF028840">
    <property type="entry name" value="Mmp37"/>
    <property type="match status" value="1"/>
</dbReference>
<evidence type="ECO:0000256" key="17">
    <source>
        <dbReference type="ARBA" id="ARBA00023264"/>
    </source>
</evidence>
<keyword evidence="9" id="KW-0808">Transferase</keyword>
<keyword evidence="15" id="KW-0472">Membrane</keyword>
<proteinExistence type="inferred from homology"/>
<dbReference type="GO" id="GO:0004605">
    <property type="term" value="F:phosphatidate cytidylyltransferase activity"/>
    <property type="evidence" value="ECO:0007669"/>
    <property type="project" value="UniProtKB-EC"/>
</dbReference>
<keyword evidence="13" id="KW-0443">Lipid metabolism</keyword>
<evidence type="ECO:0000256" key="15">
    <source>
        <dbReference type="ARBA" id="ARBA00023136"/>
    </source>
</evidence>
<keyword evidence="17" id="KW-1208">Phospholipid metabolism</keyword>
<evidence type="ECO:0000256" key="10">
    <source>
        <dbReference type="ARBA" id="ARBA00022695"/>
    </source>
</evidence>
<name>A0A7S3PB71_9STRA</name>
<evidence type="ECO:0000256" key="4">
    <source>
        <dbReference type="ARBA" id="ARBA00005189"/>
    </source>
</evidence>
<evidence type="ECO:0000256" key="1">
    <source>
        <dbReference type="ARBA" id="ARBA00001946"/>
    </source>
</evidence>
<keyword evidence="12" id="KW-0460">Magnesium</keyword>
<evidence type="ECO:0000256" key="8">
    <source>
        <dbReference type="ARBA" id="ARBA00022516"/>
    </source>
</evidence>
<evidence type="ECO:0000256" key="2">
    <source>
        <dbReference type="ARBA" id="ARBA00004443"/>
    </source>
</evidence>
<keyword evidence="10" id="KW-0548">Nucleotidyltransferase</keyword>
<dbReference type="EMBL" id="HBIN01004515">
    <property type="protein sequence ID" value="CAE0432876.1"/>
    <property type="molecule type" value="Transcribed_RNA"/>
</dbReference>
<accession>A0A7S3PB71</accession>
<evidence type="ECO:0000256" key="13">
    <source>
        <dbReference type="ARBA" id="ARBA00023098"/>
    </source>
</evidence>
<dbReference type="GO" id="GO:0016024">
    <property type="term" value="P:CDP-diacylglycerol biosynthetic process"/>
    <property type="evidence" value="ECO:0007669"/>
    <property type="project" value="UniProtKB-UniPathway"/>
</dbReference>
<evidence type="ECO:0000256" key="11">
    <source>
        <dbReference type="ARBA" id="ARBA00022792"/>
    </source>
</evidence>
<dbReference type="PANTHER" id="PTHR13619:SF0">
    <property type="entry name" value="PHOSPHATIDATE CYTIDYLYLTRANSFERASE, MITOCHONDRIAL"/>
    <property type="match status" value="1"/>
</dbReference>
<comment type="pathway">
    <text evidence="3">Phospholipid metabolism; CDP-diacylglycerol biosynthesis; CDP-diacylglycerol from sn-glycerol 3-phosphate: step 3/3.</text>
</comment>
<comment type="similarity">
    <text evidence="5">Belongs to the TAM41 family.</text>
</comment>
<evidence type="ECO:0000256" key="12">
    <source>
        <dbReference type="ARBA" id="ARBA00022842"/>
    </source>
</evidence>
<dbReference type="UniPathway" id="UPA00557">
    <property type="reaction ID" value="UER00614"/>
</dbReference>
<dbReference type="AlphaFoldDB" id="A0A7S3PB71"/>
<evidence type="ECO:0000256" key="14">
    <source>
        <dbReference type="ARBA" id="ARBA00023128"/>
    </source>
</evidence>
<dbReference type="InterPro" id="IPR015222">
    <property type="entry name" value="Tam41"/>
</dbReference>
<evidence type="ECO:0000256" key="9">
    <source>
        <dbReference type="ARBA" id="ARBA00022679"/>
    </source>
</evidence>
<protein>
    <recommendedName>
        <fullName evidence="7">Phosphatidate cytidylyltransferase, mitochondrial</fullName>
        <ecNumber evidence="6">2.7.7.41</ecNumber>
    </recommendedName>
    <alternativeName>
        <fullName evidence="18">CDP-diacylglycerol synthase</fullName>
    </alternativeName>
</protein>
<keyword evidence="8" id="KW-0444">Lipid biosynthesis</keyword>
<organism evidence="19">
    <name type="scientific">Aplanochytrium stocchinoi</name>
    <dbReference type="NCBI Taxonomy" id="215587"/>
    <lineage>
        <taxon>Eukaryota</taxon>
        <taxon>Sar</taxon>
        <taxon>Stramenopiles</taxon>
        <taxon>Bigyra</taxon>
        <taxon>Labyrinthulomycetes</taxon>
        <taxon>Thraustochytrida</taxon>
        <taxon>Thraustochytriidae</taxon>
        <taxon>Aplanochytrium</taxon>
    </lineage>
</organism>
<gene>
    <name evidence="19" type="ORF">ASTO00021_LOCUS3194</name>
</gene>
<dbReference type="GO" id="GO:0005743">
    <property type="term" value="C:mitochondrial inner membrane"/>
    <property type="evidence" value="ECO:0007669"/>
    <property type="project" value="UniProtKB-SubCell"/>
</dbReference>
<comment type="subcellular location">
    <subcellularLocation>
        <location evidence="2">Mitochondrion inner membrane</location>
        <topology evidence="2">Peripheral membrane protein</topology>
        <orientation evidence="2">Matrix side</orientation>
    </subcellularLocation>
</comment>
<keyword evidence="16" id="KW-0594">Phospholipid biosynthesis</keyword>
<evidence type="ECO:0000313" key="19">
    <source>
        <dbReference type="EMBL" id="CAE0432876.1"/>
    </source>
</evidence>
<dbReference type="GO" id="GO:0032049">
    <property type="term" value="P:cardiolipin biosynthetic process"/>
    <property type="evidence" value="ECO:0007669"/>
    <property type="project" value="InterPro"/>
</dbReference>
<comment type="pathway">
    <text evidence="4">Lipid metabolism.</text>
</comment>
<evidence type="ECO:0000256" key="16">
    <source>
        <dbReference type="ARBA" id="ARBA00023209"/>
    </source>
</evidence>
<dbReference type="EC" id="2.7.7.41" evidence="6"/>
<reference evidence="19" key="1">
    <citation type="submission" date="2021-01" db="EMBL/GenBank/DDBJ databases">
        <authorList>
            <person name="Corre E."/>
            <person name="Pelletier E."/>
            <person name="Niang G."/>
            <person name="Scheremetjew M."/>
            <person name="Finn R."/>
            <person name="Kale V."/>
            <person name="Holt S."/>
            <person name="Cochrane G."/>
            <person name="Meng A."/>
            <person name="Brown T."/>
            <person name="Cohen L."/>
        </authorList>
    </citation>
    <scope>NUCLEOTIDE SEQUENCE</scope>
    <source>
        <strain evidence="19">GSBS06</strain>
    </source>
</reference>
<dbReference type="PANTHER" id="PTHR13619">
    <property type="entry name" value="PHOSPHATIDATE CYTIDYLYLTRANSFERASE, MITOCHONDRIAL"/>
    <property type="match status" value="1"/>
</dbReference>
<evidence type="ECO:0000256" key="7">
    <source>
        <dbReference type="ARBA" id="ARBA00018337"/>
    </source>
</evidence>
<comment type="cofactor">
    <cofactor evidence="1">
        <name>Mg(2+)</name>
        <dbReference type="ChEBI" id="CHEBI:18420"/>
    </cofactor>
</comment>
<keyword evidence="14" id="KW-0496">Mitochondrion</keyword>
<evidence type="ECO:0000256" key="18">
    <source>
        <dbReference type="ARBA" id="ARBA00029893"/>
    </source>
</evidence>